<dbReference type="InterPro" id="IPR017853">
    <property type="entry name" value="GH"/>
</dbReference>
<keyword evidence="12" id="KW-0326">Glycosidase</keyword>
<evidence type="ECO:0000256" key="11">
    <source>
        <dbReference type="ARBA" id="ARBA00023277"/>
    </source>
</evidence>
<evidence type="ECO:0000256" key="7">
    <source>
        <dbReference type="ARBA" id="ARBA00022801"/>
    </source>
</evidence>
<keyword evidence="6 18" id="KW-0732">Signal</keyword>
<keyword evidence="9 16" id="KW-1015">Disulfide bond</keyword>
<sequence>MKFSSAAIYASVILNLASAQPIILGKKDAKSSADLWRDQSIYQIVTDRFARTDGSTSASCDVSKREYCGGSFQGIIDKLDYIQGMGFTAIWISPVVEQIPDKTEYGYGYHGYWMKNIYTINDNFGTADELKKLSEELHDRGMKLMVDIVTNHYGAAGDGPSIDYSVYTPFNEQKYFHDYCLITDYENQALVEECWETSTLPDLKTEDNEVLSVFESWVKDFISNYTIDGLRVDSAKHMDTSFYQPFTEAAGVFLLGEVFEGDSAYTCPYQDYIAGVSNYPLYYPVLRFFQNSKTTSGELLEMIDNIKLKCNDVTLLGNFVENHDIIRLGSTVKDKALIKNAIAFTILGDGIPIIYYGQEQGLLGAEDPENREALWLAGYDTDSAYYKFISKLNQARNQAANKDNSYPSTVSSIIYSDDHTIATKKANLVAIFTNVGASASPSVTLSQSGFQKGDQVVDLLTCSSTTVGDSGLEVTMALGVPKVYASSSVASGIC</sequence>
<feature type="binding site" evidence="15">
    <location>
        <position position="257"/>
    </location>
    <ligand>
        <name>Ca(2+)</name>
        <dbReference type="ChEBI" id="CHEBI:29108"/>
        <label>2</label>
    </ligand>
</feature>
<dbReference type="CDD" id="cd11319">
    <property type="entry name" value="AmyAc_euk_AmyA"/>
    <property type="match status" value="1"/>
</dbReference>
<dbReference type="SMART" id="SM00642">
    <property type="entry name" value="Aamy"/>
    <property type="match status" value="1"/>
</dbReference>
<accession>A0A1E4RKT5</accession>
<dbReference type="EC" id="3.2.1.1" evidence="4"/>
<feature type="chain" id="PRO_5009162335" description="alpha-amylase" evidence="18">
    <location>
        <begin position="20"/>
        <end position="494"/>
    </location>
</feature>
<evidence type="ECO:0000256" key="10">
    <source>
        <dbReference type="ARBA" id="ARBA00023180"/>
    </source>
</evidence>
<dbReference type="RefSeq" id="XP_020076907.1">
    <property type="nucleotide sequence ID" value="XM_020222215.1"/>
</dbReference>
<dbReference type="InterPro" id="IPR015340">
    <property type="entry name" value="A_amylase_C_dom"/>
</dbReference>
<dbReference type="PANTHER" id="PTHR10357">
    <property type="entry name" value="ALPHA-AMYLASE FAMILY MEMBER"/>
    <property type="match status" value="1"/>
</dbReference>
<dbReference type="Pfam" id="PF00128">
    <property type="entry name" value="Alpha-amylase"/>
    <property type="match status" value="1"/>
</dbReference>
<dbReference type="Gene3D" id="3.20.20.80">
    <property type="entry name" value="Glycosidases"/>
    <property type="match status" value="1"/>
</dbReference>
<feature type="binding site" evidence="17">
    <location>
        <position position="324"/>
    </location>
    <ligand>
        <name>substrate</name>
    </ligand>
</feature>
<feature type="active site" description="Nucleophile" evidence="13">
    <location>
        <position position="233"/>
    </location>
</feature>
<dbReference type="InterPro" id="IPR013780">
    <property type="entry name" value="Glyco_hydro_b"/>
</dbReference>
<evidence type="ECO:0000256" key="5">
    <source>
        <dbReference type="ARBA" id="ARBA00022723"/>
    </source>
</evidence>
<evidence type="ECO:0000256" key="2">
    <source>
        <dbReference type="ARBA" id="ARBA00001913"/>
    </source>
</evidence>
<feature type="binding site" evidence="17">
    <location>
        <position position="231"/>
    </location>
    <ligand>
        <name>substrate</name>
    </ligand>
</feature>
<keyword evidence="21" id="KW-1185">Reference proteome</keyword>
<feature type="binding site" evidence="17">
    <location>
        <position position="152"/>
    </location>
    <ligand>
        <name>substrate</name>
    </ligand>
</feature>
<evidence type="ECO:0000256" key="3">
    <source>
        <dbReference type="ARBA" id="ARBA00008061"/>
    </source>
</evidence>
<feature type="signal peptide" evidence="18">
    <location>
        <begin position="1"/>
        <end position="19"/>
    </location>
</feature>
<dbReference type="InterPro" id="IPR013777">
    <property type="entry name" value="A-amylase-like"/>
</dbReference>
<comment type="catalytic activity">
    <reaction evidence="1">
        <text>Endohydrolysis of (1-&gt;4)-alpha-D-glucosidic linkages in polysaccharides containing three or more (1-&gt;4)-alpha-linked D-glucose units.</text>
        <dbReference type="EC" id="3.2.1.1"/>
    </reaction>
</comment>
<evidence type="ECO:0000256" key="8">
    <source>
        <dbReference type="ARBA" id="ARBA00022837"/>
    </source>
</evidence>
<dbReference type="GeneID" id="30996764"/>
<proteinExistence type="inferred from homology"/>
<dbReference type="Proteomes" id="UP000095085">
    <property type="component" value="Unassembled WGS sequence"/>
</dbReference>
<feature type="disulfide bond" evidence="16">
    <location>
        <begin position="462"/>
        <end position="494"/>
    </location>
</feature>
<evidence type="ECO:0000256" key="17">
    <source>
        <dbReference type="PIRSR" id="PIRSR001024-5"/>
    </source>
</evidence>
<protein>
    <recommendedName>
        <fullName evidence="4">alpha-amylase</fullName>
        <ecNumber evidence="4">3.2.1.1</ecNumber>
    </recommendedName>
</protein>
<keyword evidence="10" id="KW-0325">Glycoprotein</keyword>
<evidence type="ECO:0000313" key="21">
    <source>
        <dbReference type="Proteomes" id="UP000095085"/>
    </source>
</evidence>
<feature type="binding site" evidence="15">
    <location>
        <position position="151"/>
    </location>
    <ligand>
        <name>Ca(2+)</name>
        <dbReference type="ChEBI" id="CHEBI:29108"/>
        <label>1</label>
    </ligand>
</feature>
<feature type="domain" description="Glycosyl hydrolase family 13 catalytic" evidence="19">
    <location>
        <begin position="43"/>
        <end position="396"/>
    </location>
</feature>
<evidence type="ECO:0000256" key="18">
    <source>
        <dbReference type="SAM" id="SignalP"/>
    </source>
</evidence>
<keyword evidence="8 15" id="KW-0106">Calcium</keyword>
<feature type="disulfide bond" evidence="16">
    <location>
        <begin position="60"/>
        <end position="68"/>
    </location>
</feature>
<feature type="active site" description="Proton donor" evidence="13">
    <location>
        <position position="257"/>
    </location>
</feature>
<evidence type="ECO:0000256" key="14">
    <source>
        <dbReference type="PIRSR" id="PIRSR001024-2"/>
    </source>
</evidence>
<feature type="binding site" evidence="15">
    <location>
        <position position="192"/>
    </location>
    <ligand>
        <name>Ca(2+)</name>
        <dbReference type="ChEBI" id="CHEBI:29108"/>
        <label>1</label>
    </ligand>
</feature>
<gene>
    <name evidence="20" type="ORF">HYPBUDRAFT_156569</name>
</gene>
<evidence type="ECO:0000313" key="20">
    <source>
        <dbReference type="EMBL" id="ODV67840.1"/>
    </source>
</evidence>
<feature type="binding site" evidence="15">
    <location>
        <position position="202"/>
    </location>
    <ligand>
        <name>Ca(2+)</name>
        <dbReference type="ChEBI" id="CHEBI:29108"/>
        <label>1</label>
    </ligand>
</feature>
<feature type="binding site" evidence="17">
    <location>
        <position position="113"/>
    </location>
    <ligand>
        <name>substrate</name>
    </ligand>
</feature>
<comment type="similarity">
    <text evidence="3">Belongs to the glycosyl hydrolase 13 family.</text>
</comment>
<dbReference type="PIRSF" id="PIRSF001024">
    <property type="entry name" value="Alph-amyl_fung"/>
    <property type="match status" value="1"/>
</dbReference>
<reference evidence="21" key="1">
    <citation type="submission" date="2016-05" db="EMBL/GenBank/DDBJ databases">
        <title>Comparative genomics of biotechnologically important yeasts.</title>
        <authorList>
            <consortium name="DOE Joint Genome Institute"/>
            <person name="Riley R."/>
            <person name="Haridas S."/>
            <person name="Wolfe K.H."/>
            <person name="Lopes M.R."/>
            <person name="Hittinger C.T."/>
            <person name="Goker M."/>
            <person name="Salamov A."/>
            <person name="Wisecaver J."/>
            <person name="Long T.M."/>
            <person name="Aerts A.L."/>
            <person name="Barry K."/>
            <person name="Choi C."/>
            <person name="Clum A."/>
            <person name="Coughlan A.Y."/>
            <person name="Deshpande S."/>
            <person name="Douglass A.P."/>
            <person name="Hanson S.J."/>
            <person name="Klenk H.-P."/>
            <person name="Labutti K."/>
            <person name="Lapidus A."/>
            <person name="Lindquist E."/>
            <person name="Lipzen A."/>
            <person name="Meier-Kolthoff J.P."/>
            <person name="Ohm R.A."/>
            <person name="Otillar R.P."/>
            <person name="Pangilinan J."/>
            <person name="Peng Y."/>
            <person name="Rokas A."/>
            <person name="Rosa C.A."/>
            <person name="Scheuner C."/>
            <person name="Sibirny A.A."/>
            <person name="Slot J.C."/>
            <person name="Stielow J.B."/>
            <person name="Sun H."/>
            <person name="Kurtzman C.P."/>
            <person name="Blackwell M."/>
            <person name="Grigoriev I.V."/>
            <person name="Jeffries T.W."/>
        </authorList>
    </citation>
    <scope>NUCLEOTIDE SEQUENCE [LARGE SCALE GENOMIC DNA]</scope>
    <source>
        <strain evidence="21">NRRL Y-1933</strain>
    </source>
</reference>
<feature type="binding site" evidence="17">
    <location>
        <position position="261"/>
    </location>
    <ligand>
        <name>substrate</name>
    </ligand>
</feature>
<dbReference type="GO" id="GO:0005509">
    <property type="term" value="F:calcium ion binding"/>
    <property type="evidence" value="ECO:0007669"/>
    <property type="project" value="InterPro"/>
</dbReference>
<dbReference type="OrthoDB" id="204980at2759"/>
<evidence type="ECO:0000256" key="16">
    <source>
        <dbReference type="PIRSR" id="PIRSR001024-4"/>
    </source>
</evidence>
<dbReference type="AlphaFoldDB" id="A0A1E4RKT5"/>
<evidence type="ECO:0000256" key="12">
    <source>
        <dbReference type="ARBA" id="ARBA00023295"/>
    </source>
</evidence>
<dbReference type="FunFam" id="3.20.20.80:FF:000120">
    <property type="entry name" value="Alpha-amylase A"/>
    <property type="match status" value="1"/>
</dbReference>
<feature type="binding site" evidence="15">
    <location>
        <position position="237"/>
    </location>
    <ligand>
        <name>Ca(2+)</name>
        <dbReference type="ChEBI" id="CHEBI:29108"/>
        <label>1</label>
    </ligand>
</feature>
<evidence type="ECO:0000256" key="15">
    <source>
        <dbReference type="PIRSR" id="PIRSR001024-3"/>
    </source>
</evidence>
<keyword evidence="7" id="KW-0378">Hydrolase</keyword>
<organism evidence="20 21">
    <name type="scientific">Hyphopichia burtonii NRRL Y-1933</name>
    <dbReference type="NCBI Taxonomy" id="984485"/>
    <lineage>
        <taxon>Eukaryota</taxon>
        <taxon>Fungi</taxon>
        <taxon>Dikarya</taxon>
        <taxon>Ascomycota</taxon>
        <taxon>Saccharomycotina</taxon>
        <taxon>Pichiomycetes</taxon>
        <taxon>Debaryomycetaceae</taxon>
        <taxon>Hyphopichia</taxon>
    </lineage>
</organism>
<evidence type="ECO:0000256" key="1">
    <source>
        <dbReference type="ARBA" id="ARBA00000548"/>
    </source>
</evidence>
<feature type="binding site" evidence="15">
    <location>
        <position position="233"/>
    </location>
    <ligand>
        <name>Ca(2+)</name>
        <dbReference type="ChEBI" id="CHEBI:29108"/>
        <label>2</label>
    </ligand>
</feature>
<feature type="disulfide bond" evidence="16">
    <location>
        <begin position="180"/>
        <end position="194"/>
    </location>
</feature>
<comment type="cofactor">
    <cofactor evidence="2">
        <name>Ca(2+)</name>
        <dbReference type="ChEBI" id="CHEBI:29108"/>
    </cofactor>
</comment>
<dbReference type="STRING" id="984485.A0A1E4RKT5"/>
<feature type="disulfide bond" evidence="16">
    <location>
        <begin position="267"/>
        <end position="310"/>
    </location>
</feature>
<dbReference type="SUPFAM" id="SSF51445">
    <property type="entry name" value="(Trans)glycosidases"/>
    <property type="match status" value="1"/>
</dbReference>
<dbReference type="EMBL" id="KV454540">
    <property type="protein sequence ID" value="ODV67840.1"/>
    <property type="molecule type" value="Genomic_DNA"/>
</dbReference>
<dbReference type="SUPFAM" id="SSF51011">
    <property type="entry name" value="Glycosyl hydrolase domain"/>
    <property type="match status" value="1"/>
</dbReference>
<evidence type="ECO:0000256" key="6">
    <source>
        <dbReference type="ARBA" id="ARBA00022729"/>
    </source>
</evidence>
<feature type="site" description="Transition state stabilizer" evidence="14">
    <location>
        <position position="324"/>
    </location>
</feature>
<keyword evidence="5 15" id="KW-0479">Metal-binding</keyword>
<name>A0A1E4RKT5_9ASCO</name>
<evidence type="ECO:0000256" key="4">
    <source>
        <dbReference type="ARBA" id="ARBA00012595"/>
    </source>
</evidence>
<dbReference type="InterPro" id="IPR006047">
    <property type="entry name" value="GH13_cat_dom"/>
</dbReference>
<evidence type="ECO:0000256" key="9">
    <source>
        <dbReference type="ARBA" id="ARBA00023157"/>
    </source>
</evidence>
<dbReference type="Gene3D" id="2.60.40.1180">
    <property type="entry name" value="Golgi alpha-mannosidase II"/>
    <property type="match status" value="1"/>
</dbReference>
<dbReference type="GO" id="GO:0004556">
    <property type="term" value="F:alpha-amylase activity"/>
    <property type="evidence" value="ECO:0007669"/>
    <property type="project" value="UniProtKB-EC"/>
</dbReference>
<dbReference type="Pfam" id="PF09260">
    <property type="entry name" value="A_amylase_dom_C"/>
    <property type="match status" value="1"/>
</dbReference>
<feature type="binding site" evidence="17">
    <location>
        <position position="371"/>
    </location>
    <ligand>
        <name>substrate</name>
    </ligand>
</feature>
<evidence type="ECO:0000256" key="13">
    <source>
        <dbReference type="PIRSR" id="PIRSR001024-1"/>
    </source>
</evidence>
<dbReference type="PANTHER" id="PTHR10357:SF215">
    <property type="entry name" value="ALPHA-AMYLASE 1"/>
    <property type="match status" value="1"/>
</dbReference>
<evidence type="ECO:0000259" key="19">
    <source>
        <dbReference type="SMART" id="SM00642"/>
    </source>
</evidence>
<keyword evidence="11" id="KW-0119">Carbohydrate metabolism</keyword>
<dbReference type="GO" id="GO:0016052">
    <property type="term" value="P:carbohydrate catabolic process"/>
    <property type="evidence" value="ECO:0007669"/>
    <property type="project" value="InterPro"/>
</dbReference>